<dbReference type="InterPro" id="IPR006869">
    <property type="entry name" value="DUF547"/>
</dbReference>
<dbReference type="SUPFAM" id="SSF52833">
    <property type="entry name" value="Thioredoxin-like"/>
    <property type="match status" value="1"/>
</dbReference>
<dbReference type="InterPro" id="IPR036249">
    <property type="entry name" value="Thioredoxin-like_sf"/>
</dbReference>
<keyword evidence="4" id="KW-1185">Reference proteome</keyword>
<comment type="caution">
    <text evidence="3">The sequence shown here is derived from an EMBL/GenBank/DDBJ whole genome shotgun (WGS) entry which is preliminary data.</text>
</comment>
<proteinExistence type="predicted"/>
<protein>
    <recommendedName>
        <fullName evidence="5">Glutaredoxin</fullName>
    </recommendedName>
</protein>
<evidence type="ECO:0008006" key="5">
    <source>
        <dbReference type="Google" id="ProtNLM"/>
    </source>
</evidence>
<dbReference type="InterPro" id="IPR014025">
    <property type="entry name" value="Glutaredoxin_subgr"/>
</dbReference>
<dbReference type="Pfam" id="PF04784">
    <property type="entry name" value="DUF547"/>
    <property type="match status" value="1"/>
</dbReference>
<feature type="domain" description="Glutaredoxin" evidence="1">
    <location>
        <begin position="81"/>
        <end position="138"/>
    </location>
</feature>
<dbReference type="AlphaFoldDB" id="A0AA36MWI5"/>
<dbReference type="PROSITE" id="PS51354">
    <property type="entry name" value="GLUTAREDOXIN_2"/>
    <property type="match status" value="1"/>
</dbReference>
<evidence type="ECO:0000259" key="1">
    <source>
        <dbReference type="Pfam" id="PF00462"/>
    </source>
</evidence>
<dbReference type="Pfam" id="PF00462">
    <property type="entry name" value="Glutaredoxin"/>
    <property type="match status" value="1"/>
</dbReference>
<feature type="non-terminal residue" evidence="3">
    <location>
        <position position="1"/>
    </location>
</feature>
<dbReference type="EMBL" id="CAUJNA010000973">
    <property type="protein sequence ID" value="CAJ1383039.1"/>
    <property type="molecule type" value="Genomic_DNA"/>
</dbReference>
<dbReference type="PANTHER" id="PTHR46361:SF3">
    <property type="entry name" value="ELECTRON CARRIER_ PROTEIN DISULFIDE OXIDOREDUCTASE"/>
    <property type="match status" value="1"/>
</dbReference>
<accession>A0AA36MWI5</accession>
<dbReference type="PANTHER" id="PTHR46361">
    <property type="entry name" value="ELECTRON CARRIER/ PROTEIN DISULFIDE OXIDOREDUCTASE"/>
    <property type="match status" value="1"/>
</dbReference>
<organism evidence="3 4">
    <name type="scientific">Effrenium voratum</name>
    <dbReference type="NCBI Taxonomy" id="2562239"/>
    <lineage>
        <taxon>Eukaryota</taxon>
        <taxon>Sar</taxon>
        <taxon>Alveolata</taxon>
        <taxon>Dinophyceae</taxon>
        <taxon>Suessiales</taxon>
        <taxon>Symbiodiniaceae</taxon>
        <taxon>Effrenium</taxon>
    </lineage>
</organism>
<feature type="domain" description="DUF547" evidence="2">
    <location>
        <begin position="331"/>
        <end position="397"/>
    </location>
</feature>
<dbReference type="Gene3D" id="3.40.30.10">
    <property type="entry name" value="Glutaredoxin"/>
    <property type="match status" value="1"/>
</dbReference>
<evidence type="ECO:0000313" key="4">
    <source>
        <dbReference type="Proteomes" id="UP001178507"/>
    </source>
</evidence>
<name>A0AA36MWI5_9DINO</name>
<reference evidence="3" key="1">
    <citation type="submission" date="2023-08" db="EMBL/GenBank/DDBJ databases">
        <authorList>
            <person name="Chen Y."/>
            <person name="Shah S."/>
            <person name="Dougan E. K."/>
            <person name="Thang M."/>
            <person name="Chan C."/>
        </authorList>
    </citation>
    <scope>NUCLEOTIDE SEQUENCE</scope>
</reference>
<dbReference type="PRINTS" id="PR00160">
    <property type="entry name" value="GLUTAREDOXIN"/>
</dbReference>
<evidence type="ECO:0000313" key="3">
    <source>
        <dbReference type="EMBL" id="CAJ1383039.1"/>
    </source>
</evidence>
<dbReference type="Proteomes" id="UP001178507">
    <property type="component" value="Unassembled WGS sequence"/>
</dbReference>
<sequence>MIAVGCTYSHMRCVPSRPGRLQALLRPLPRLRPRPRAPGASGAAGASGARAAAGLAAALVRMAQPRAAAARASSSSASEDVVVFSRPGCAFCARAKALLTKRRVPFGVVDVAAEERREEAQRRSGATTLPQVFVGSRSVGGFDALQRLDEEGRLEKALRRQSEDGDLIAPTPPEKMVAAAVPEAIRQQLLPRVEAMSKLQYQAGSKPTLLGFLRYAVTRSPKQDQSKNVPLNLAVMLTHSWPLKRNNAWFGAARLLFHRNSQPGPHGIDSQQVALAAQALLRQSMLQLLDNFSDPDSGDVDYLAMRRSTEWSLFRALAAELGQPRLQPQLAAMPEEDRKAFFINLYNAMTFHGVATFGRRSGWWYLYCFFITPAVSYRIAGVQMSLDDIEHGLLRAKPGYFEA</sequence>
<evidence type="ECO:0000259" key="2">
    <source>
        <dbReference type="Pfam" id="PF04784"/>
    </source>
</evidence>
<gene>
    <name evidence="3" type="ORF">EVOR1521_LOCUS10265</name>
</gene>
<dbReference type="InterPro" id="IPR002109">
    <property type="entry name" value="Glutaredoxin"/>
</dbReference>